<dbReference type="AlphaFoldDB" id="A0A8T1Q1G7"/>
<keyword evidence="5" id="KW-1185">Reference proteome</keyword>
<protein>
    <recommendedName>
        <fullName evidence="3">Protein kinase domain-containing protein</fullName>
    </recommendedName>
</protein>
<dbReference type="InterPro" id="IPR000719">
    <property type="entry name" value="Prot_kinase_dom"/>
</dbReference>
<evidence type="ECO:0000313" key="5">
    <source>
        <dbReference type="Proteomes" id="UP000811609"/>
    </source>
</evidence>
<dbReference type="InterPro" id="IPR045274">
    <property type="entry name" value="WAK-like"/>
</dbReference>
<accession>A0A8T1Q1G7</accession>
<dbReference type="GO" id="GO:0007166">
    <property type="term" value="P:cell surface receptor signaling pathway"/>
    <property type="evidence" value="ECO:0007669"/>
    <property type="project" value="InterPro"/>
</dbReference>
<dbReference type="PANTHER" id="PTHR27005">
    <property type="entry name" value="WALL-ASSOCIATED RECEPTOR KINASE-LIKE 21"/>
    <property type="match status" value="1"/>
</dbReference>
<dbReference type="PANTHER" id="PTHR27005:SF543">
    <property type="entry name" value="NON-FUNCTIONAL PSEUDOKINASE ZED1-LIKE"/>
    <property type="match status" value="1"/>
</dbReference>
<comment type="caution">
    <text evidence="4">The sequence shown here is derived from an EMBL/GenBank/DDBJ whole genome shotgun (WGS) entry which is preliminary data.</text>
</comment>
<reference evidence="4" key="1">
    <citation type="submission" date="2020-12" db="EMBL/GenBank/DDBJ databases">
        <title>WGS assembly of Carya illinoinensis cv. Pawnee.</title>
        <authorList>
            <person name="Platts A."/>
            <person name="Shu S."/>
            <person name="Wright S."/>
            <person name="Barry K."/>
            <person name="Edger P."/>
            <person name="Pires J.C."/>
            <person name="Schmutz J."/>
        </authorList>
    </citation>
    <scope>NUCLEOTIDE SEQUENCE</scope>
    <source>
        <tissue evidence="4">Leaf</tissue>
    </source>
</reference>
<organism evidence="4 5">
    <name type="scientific">Carya illinoinensis</name>
    <name type="common">Pecan</name>
    <dbReference type="NCBI Taxonomy" id="32201"/>
    <lineage>
        <taxon>Eukaryota</taxon>
        <taxon>Viridiplantae</taxon>
        <taxon>Streptophyta</taxon>
        <taxon>Embryophyta</taxon>
        <taxon>Tracheophyta</taxon>
        <taxon>Spermatophyta</taxon>
        <taxon>Magnoliopsida</taxon>
        <taxon>eudicotyledons</taxon>
        <taxon>Gunneridae</taxon>
        <taxon>Pentapetalae</taxon>
        <taxon>rosids</taxon>
        <taxon>fabids</taxon>
        <taxon>Fagales</taxon>
        <taxon>Juglandaceae</taxon>
        <taxon>Carya</taxon>
    </lineage>
</organism>
<dbReference type="Pfam" id="PF00069">
    <property type="entry name" value="Pkinase"/>
    <property type="match status" value="1"/>
</dbReference>
<dbReference type="GO" id="GO:0004674">
    <property type="term" value="F:protein serine/threonine kinase activity"/>
    <property type="evidence" value="ECO:0007669"/>
    <property type="project" value="TreeGrafter"/>
</dbReference>
<dbReference type="GO" id="GO:0005886">
    <property type="term" value="C:plasma membrane"/>
    <property type="evidence" value="ECO:0007669"/>
    <property type="project" value="TreeGrafter"/>
</dbReference>
<evidence type="ECO:0000259" key="3">
    <source>
        <dbReference type="PROSITE" id="PS50011"/>
    </source>
</evidence>
<dbReference type="EMBL" id="CM031815">
    <property type="protein sequence ID" value="KAG6646882.1"/>
    <property type="molecule type" value="Genomic_DNA"/>
</dbReference>
<keyword evidence="1" id="KW-0547">Nucleotide-binding</keyword>
<evidence type="ECO:0000256" key="1">
    <source>
        <dbReference type="ARBA" id="ARBA00022741"/>
    </source>
</evidence>
<keyword evidence="2" id="KW-0067">ATP-binding</keyword>
<gene>
    <name evidence="4" type="ORF">CIPAW_07G039200</name>
</gene>
<dbReference type="GO" id="GO:0005524">
    <property type="term" value="F:ATP binding"/>
    <property type="evidence" value="ECO:0007669"/>
    <property type="project" value="UniProtKB-KW"/>
</dbReference>
<dbReference type="Proteomes" id="UP000811609">
    <property type="component" value="Chromosome 7"/>
</dbReference>
<sequence>MGSLEGREISVKKYAKRNHVLTDMAISAKMRAHKNVLMLIGCCLETPIPLLVFESTQNGTLADRIYAYDYVGTPLQRQPIGWQSRLNIVKDIAHAIAYLHHAFSKPIIHRDINLRNIIFDQHDIPKLTGFSLSIPIPENETRVQAILFGTNGYTCPNHVATGWITEKADVYSFGMLLLELITGQISSQLYINAGVNDVLMAEEASFEQKVQAEWDNANECIRKCDINEIVDPAILAEGGGACVKRQLQAVFDLAFTCLGYNPELRPSMIDVSKKLRWIGRSSLP</sequence>
<evidence type="ECO:0000256" key="2">
    <source>
        <dbReference type="ARBA" id="ARBA00022840"/>
    </source>
</evidence>
<name>A0A8T1Q1G7_CARIL</name>
<dbReference type="PROSITE" id="PS50011">
    <property type="entry name" value="PROTEIN_KINASE_DOM"/>
    <property type="match status" value="1"/>
</dbReference>
<evidence type="ECO:0000313" key="4">
    <source>
        <dbReference type="EMBL" id="KAG6646882.1"/>
    </source>
</evidence>
<feature type="domain" description="Protein kinase" evidence="3">
    <location>
        <begin position="1"/>
        <end position="278"/>
    </location>
</feature>
<proteinExistence type="predicted"/>